<dbReference type="RefSeq" id="WP_010102425.1">
    <property type="nucleotide sequence ID" value="NZ_CP008726.1"/>
</dbReference>
<feature type="domain" description="Cytochrome c" evidence="5">
    <location>
        <begin position="43"/>
        <end position="177"/>
    </location>
</feature>
<evidence type="ECO:0000313" key="7">
    <source>
        <dbReference type="Proteomes" id="UP000029424"/>
    </source>
</evidence>
<reference evidence="6 7" key="1">
    <citation type="submission" date="2014-06" db="EMBL/GenBank/DDBJ databases">
        <authorList>
            <person name="Bishop-Lilly K.A."/>
            <person name="Broomall S.M."/>
            <person name="Chain P.S."/>
            <person name="Chertkov O."/>
            <person name="Coyne S.R."/>
            <person name="Daligault H.E."/>
            <person name="Davenport K.W."/>
            <person name="Erkkila T."/>
            <person name="Frey K.G."/>
            <person name="Gibbons H.S."/>
            <person name="Gu W."/>
            <person name="Jaissle J."/>
            <person name="Johnson S.L."/>
            <person name="Koroleva G.I."/>
            <person name="Ladner J.T."/>
            <person name="Lo C.-C."/>
            <person name="Minogue T.D."/>
            <person name="Munk C."/>
            <person name="Palacios G.F."/>
            <person name="Redden C.L."/>
            <person name="Rosenzweig C.N."/>
            <person name="Scholz M.B."/>
            <person name="Teshima H."/>
            <person name="Xu Y."/>
        </authorList>
    </citation>
    <scope>NUCLEOTIDE SEQUENCE [LARGE SCALE GENOMIC DNA]</scope>
    <source>
        <strain evidence="6 7">EO147</strain>
    </source>
</reference>
<accession>A0AAI8FMD3</accession>
<dbReference type="AlphaFoldDB" id="A0AAI8FMD3"/>
<keyword evidence="2 4" id="KW-0479">Metal-binding</keyword>
<dbReference type="SUPFAM" id="SSF53822">
    <property type="entry name" value="Periplasmic binding protein-like I"/>
    <property type="match status" value="1"/>
</dbReference>
<proteinExistence type="predicted"/>
<gene>
    <name evidence="6" type="ORF">DM82_562</name>
</gene>
<dbReference type="InterPro" id="IPR028082">
    <property type="entry name" value="Peripla_BP_I"/>
</dbReference>
<sequence length="554" mass="59663">MPDHARSHRRLRRTTGAAGSAAALFALLLALSATVTARASGAPTDDPGEAIYRDGVLSSGAPLQALREGGLRMAGPAVACVNCHRRSGFGAKSGFTTIPPIAGTYLFHPSTLSGERPGMPYVESMRSDRAAYTDATLARAIRSGIDTQGQRLGYLMPRFALNDDDMAALLRYLKRLDPRPAPGVTGAALHFATITTPDADPVKRRATLDVLRHYFADKDAFPTNAAPPHLASDAPASAPRGWQLHVWELSGAASTWEAQLARHLAAEPVFAVISGLGGRNWAPVRAFCERARIPCLFPNVEVPDVRNDDFYSIYFSNGVLLEAGLIAADIARGDHGVAPQTVHEVYRVGDSGEAGAQALAAALRAWGFDVSRHALMPADRVVKALNGISKNDALVLWLRPADIATLGQAAPARTVYLSGMMGGLDHAPLPGGWRAVTHIAYPFDMPDRVRRRVDYMLDWAASRHIPIVDLQVQADTFLACVLLEEALGHVTGTYVRDYLVERIEDTLEQRVITGYYPRLTLAPGQRLASKGGYMVHFADTSGTRIVADGAWTVP</sequence>
<evidence type="ECO:0000256" key="2">
    <source>
        <dbReference type="ARBA" id="ARBA00022723"/>
    </source>
</evidence>
<dbReference type="GO" id="GO:0009055">
    <property type="term" value="F:electron transfer activity"/>
    <property type="evidence" value="ECO:0007669"/>
    <property type="project" value="InterPro"/>
</dbReference>
<keyword evidence="7" id="KW-1185">Reference proteome</keyword>
<dbReference type="InterPro" id="IPR009056">
    <property type="entry name" value="Cyt_c-like_dom"/>
</dbReference>
<evidence type="ECO:0000256" key="3">
    <source>
        <dbReference type="ARBA" id="ARBA00023004"/>
    </source>
</evidence>
<evidence type="ECO:0000313" key="6">
    <source>
        <dbReference type="EMBL" id="AIO65592.1"/>
    </source>
</evidence>
<dbReference type="Gene3D" id="1.10.760.10">
    <property type="entry name" value="Cytochrome c-like domain"/>
    <property type="match status" value="1"/>
</dbReference>
<organism evidence="6 7">
    <name type="scientific">Burkholderia oklahomensis</name>
    <dbReference type="NCBI Taxonomy" id="342113"/>
    <lineage>
        <taxon>Bacteria</taxon>
        <taxon>Pseudomonadati</taxon>
        <taxon>Pseudomonadota</taxon>
        <taxon>Betaproteobacteria</taxon>
        <taxon>Burkholderiales</taxon>
        <taxon>Burkholderiaceae</taxon>
        <taxon>Burkholderia</taxon>
        <taxon>pseudomallei group</taxon>
    </lineage>
</organism>
<dbReference type="Gene3D" id="3.40.50.2300">
    <property type="match status" value="1"/>
</dbReference>
<dbReference type="PROSITE" id="PS51007">
    <property type="entry name" value="CYTC"/>
    <property type="match status" value="1"/>
</dbReference>
<dbReference type="Proteomes" id="UP000029424">
    <property type="component" value="Chromosome 1"/>
</dbReference>
<dbReference type="GO" id="GO:0046872">
    <property type="term" value="F:metal ion binding"/>
    <property type="evidence" value="ECO:0007669"/>
    <property type="project" value="UniProtKB-KW"/>
</dbReference>
<dbReference type="GO" id="GO:0020037">
    <property type="term" value="F:heme binding"/>
    <property type="evidence" value="ECO:0007669"/>
    <property type="project" value="InterPro"/>
</dbReference>
<evidence type="ECO:0000259" key="5">
    <source>
        <dbReference type="PROSITE" id="PS51007"/>
    </source>
</evidence>
<dbReference type="InterPro" id="IPR036909">
    <property type="entry name" value="Cyt_c-like_dom_sf"/>
</dbReference>
<dbReference type="SUPFAM" id="SSF46626">
    <property type="entry name" value="Cytochrome c"/>
    <property type="match status" value="1"/>
</dbReference>
<keyword evidence="3 4" id="KW-0408">Iron</keyword>
<dbReference type="KEGG" id="bok:DM82_562"/>
<dbReference type="EMBL" id="CP008726">
    <property type="protein sequence ID" value="AIO65592.1"/>
    <property type="molecule type" value="Genomic_DNA"/>
</dbReference>
<keyword evidence="1 4" id="KW-0349">Heme</keyword>
<evidence type="ECO:0000256" key="4">
    <source>
        <dbReference type="PROSITE-ProRule" id="PRU00433"/>
    </source>
</evidence>
<evidence type="ECO:0000256" key="1">
    <source>
        <dbReference type="ARBA" id="ARBA00022617"/>
    </source>
</evidence>
<protein>
    <submittedName>
        <fullName evidence="6">Cytochrome c family protein</fullName>
    </submittedName>
</protein>
<name>A0AAI8FMD3_9BURK</name>